<dbReference type="EMBL" id="VSSQ01130575">
    <property type="protein sequence ID" value="MPN58170.1"/>
    <property type="molecule type" value="Genomic_DNA"/>
</dbReference>
<gene>
    <name evidence="1" type="ORF">SDC9_205871</name>
</gene>
<dbReference type="AlphaFoldDB" id="A0A645J4U9"/>
<protein>
    <submittedName>
        <fullName evidence="1">Uncharacterized protein</fullName>
    </submittedName>
</protein>
<proteinExistence type="predicted"/>
<sequence length="66" mass="6817">MPILGATVVTEITALETLYNVKAKCIASGGVDGSEGSVVIVIDGDEKEVKIALEDIVSLKGEPQVC</sequence>
<name>A0A645J4U9_9ZZZZ</name>
<organism evidence="1">
    <name type="scientific">bioreactor metagenome</name>
    <dbReference type="NCBI Taxonomy" id="1076179"/>
    <lineage>
        <taxon>unclassified sequences</taxon>
        <taxon>metagenomes</taxon>
        <taxon>ecological metagenomes</taxon>
    </lineage>
</organism>
<comment type="caution">
    <text evidence="1">The sequence shown here is derived from an EMBL/GenBank/DDBJ whole genome shotgun (WGS) entry which is preliminary data.</text>
</comment>
<evidence type="ECO:0000313" key="1">
    <source>
        <dbReference type="EMBL" id="MPN58170.1"/>
    </source>
</evidence>
<reference evidence="1" key="1">
    <citation type="submission" date="2019-08" db="EMBL/GenBank/DDBJ databases">
        <authorList>
            <person name="Kucharzyk K."/>
            <person name="Murdoch R.W."/>
            <person name="Higgins S."/>
            <person name="Loffler F."/>
        </authorList>
    </citation>
    <scope>NUCLEOTIDE SEQUENCE</scope>
</reference>
<accession>A0A645J4U9</accession>